<proteinExistence type="inferred from homology"/>
<dbReference type="PANTHER" id="PTHR10543">
    <property type="entry name" value="BETA-CAROTENE DIOXYGENASE"/>
    <property type="match status" value="1"/>
</dbReference>
<keyword evidence="3" id="KW-0560">Oxidoreductase</keyword>
<evidence type="ECO:0000313" key="7">
    <source>
        <dbReference type="Proteomes" id="UP000800200"/>
    </source>
</evidence>
<feature type="binding site" evidence="5">
    <location>
        <position position="172"/>
    </location>
    <ligand>
        <name>Fe cation</name>
        <dbReference type="ChEBI" id="CHEBI:24875"/>
        <note>catalytic</note>
    </ligand>
</feature>
<dbReference type="Proteomes" id="UP000800200">
    <property type="component" value="Unassembled WGS sequence"/>
</dbReference>
<keyword evidence="7" id="KW-1185">Reference proteome</keyword>
<dbReference type="InterPro" id="IPR004294">
    <property type="entry name" value="Carotenoid_Oase"/>
</dbReference>
<dbReference type="Pfam" id="PF03055">
    <property type="entry name" value="RPE65"/>
    <property type="match status" value="1"/>
</dbReference>
<dbReference type="GO" id="GO:0016121">
    <property type="term" value="P:carotene catabolic process"/>
    <property type="evidence" value="ECO:0007669"/>
    <property type="project" value="TreeGrafter"/>
</dbReference>
<feature type="binding site" evidence="5">
    <location>
        <position position="288"/>
    </location>
    <ligand>
        <name>Fe cation</name>
        <dbReference type="ChEBI" id="CHEBI:24875"/>
        <note>catalytic</note>
    </ligand>
</feature>
<dbReference type="AlphaFoldDB" id="A0A6A6DPX1"/>
<reference evidence="6" key="1">
    <citation type="journal article" date="2020" name="Stud. Mycol.">
        <title>101 Dothideomycetes genomes: a test case for predicting lifestyles and emergence of pathogens.</title>
        <authorList>
            <person name="Haridas S."/>
            <person name="Albert R."/>
            <person name="Binder M."/>
            <person name="Bloem J."/>
            <person name="Labutti K."/>
            <person name="Salamov A."/>
            <person name="Andreopoulos B."/>
            <person name="Baker S."/>
            <person name="Barry K."/>
            <person name="Bills G."/>
            <person name="Bluhm B."/>
            <person name="Cannon C."/>
            <person name="Castanera R."/>
            <person name="Culley D."/>
            <person name="Daum C."/>
            <person name="Ezra D."/>
            <person name="Gonzalez J."/>
            <person name="Henrissat B."/>
            <person name="Kuo A."/>
            <person name="Liang C."/>
            <person name="Lipzen A."/>
            <person name="Lutzoni F."/>
            <person name="Magnuson J."/>
            <person name="Mondo S."/>
            <person name="Nolan M."/>
            <person name="Ohm R."/>
            <person name="Pangilinan J."/>
            <person name="Park H.-J."/>
            <person name="Ramirez L."/>
            <person name="Alfaro M."/>
            <person name="Sun H."/>
            <person name="Tritt A."/>
            <person name="Yoshinaga Y."/>
            <person name="Zwiers L.-H."/>
            <person name="Turgeon B."/>
            <person name="Goodwin S."/>
            <person name="Spatafora J."/>
            <person name="Crous P."/>
            <person name="Grigoriev I."/>
        </authorList>
    </citation>
    <scope>NUCLEOTIDE SEQUENCE</scope>
    <source>
        <strain evidence="6">CBS 207.26</strain>
    </source>
</reference>
<protein>
    <submittedName>
        <fullName evidence="6">Isoeugenol monooxygenase</fullName>
    </submittedName>
</protein>
<sequence length="498" mass="55698">MALPFPDVPFLSGFEEPCRFEGKVFDLVVNGFLPRSIDGTFFRVMPDPLLSPAYFQDGTHYIPFDGDGNVSAFRIRDGHVDFQQAYVQTERLKKEKSKRASMWGRYRNPFTAHPCVRAAIESTANTNVVFFNGKLLALKENGLPYAMNPDTLETLGYYDFEGQITSKTFTAHPKFDPKTGEMVCWGYEAKANATTDCCYFAFGKDGKKTEECWFKSPFCGFIHDAAMTDDYLILMLCPLVTDLERLKEKQTHWVYDYNLPVHFGVIPRRGSDPSKVRWFKWKNGFPTHTANATQVKGSNGGTKLIMDSVLVYGNALPFFPEVNVPENLKPENLKISMVRWEIDMLASSSIPTIKDPKILFDEVSEFPSIDDRFVSRAQKYIFCGVTIPDAVTPDGKSLVGLGALNALAKVDCQTGKAEICHVGPDTIVQEPVFAPRSKDAVEGDGFVICLVNRLDKMASDLIVVDTRSFADGPMAVVNLPFRLRQGLHGNWVDASDMA</sequence>
<organism evidence="6 7">
    <name type="scientific">Zopfia rhizophila CBS 207.26</name>
    <dbReference type="NCBI Taxonomy" id="1314779"/>
    <lineage>
        <taxon>Eukaryota</taxon>
        <taxon>Fungi</taxon>
        <taxon>Dikarya</taxon>
        <taxon>Ascomycota</taxon>
        <taxon>Pezizomycotina</taxon>
        <taxon>Dothideomycetes</taxon>
        <taxon>Dothideomycetes incertae sedis</taxon>
        <taxon>Zopfiaceae</taxon>
        <taxon>Zopfia</taxon>
    </lineage>
</organism>
<evidence type="ECO:0000256" key="5">
    <source>
        <dbReference type="PIRSR" id="PIRSR604294-1"/>
    </source>
</evidence>
<name>A0A6A6DPX1_9PEZI</name>
<accession>A0A6A6DPX1</accession>
<evidence type="ECO:0000256" key="3">
    <source>
        <dbReference type="ARBA" id="ARBA00023002"/>
    </source>
</evidence>
<gene>
    <name evidence="6" type="ORF">K469DRAFT_673486</name>
</gene>
<evidence type="ECO:0000256" key="2">
    <source>
        <dbReference type="ARBA" id="ARBA00022723"/>
    </source>
</evidence>
<comment type="cofactor">
    <cofactor evidence="5">
        <name>Fe(2+)</name>
        <dbReference type="ChEBI" id="CHEBI:29033"/>
    </cofactor>
    <text evidence="5">Binds 1 Fe(2+) ion per subunit.</text>
</comment>
<dbReference type="GO" id="GO:0004497">
    <property type="term" value="F:monooxygenase activity"/>
    <property type="evidence" value="ECO:0007669"/>
    <property type="project" value="UniProtKB-KW"/>
</dbReference>
<comment type="similarity">
    <text evidence="1">Belongs to the carotenoid oxygenase family.</text>
</comment>
<dbReference type="GO" id="GO:0046872">
    <property type="term" value="F:metal ion binding"/>
    <property type="evidence" value="ECO:0007669"/>
    <property type="project" value="UniProtKB-KW"/>
</dbReference>
<dbReference type="PANTHER" id="PTHR10543:SF89">
    <property type="entry name" value="CAROTENOID 9,10(9',10')-CLEAVAGE DIOXYGENASE 1"/>
    <property type="match status" value="1"/>
</dbReference>
<evidence type="ECO:0000256" key="4">
    <source>
        <dbReference type="ARBA" id="ARBA00023004"/>
    </source>
</evidence>
<evidence type="ECO:0000313" key="6">
    <source>
        <dbReference type="EMBL" id="KAF2179970.1"/>
    </source>
</evidence>
<evidence type="ECO:0000256" key="1">
    <source>
        <dbReference type="ARBA" id="ARBA00006787"/>
    </source>
</evidence>
<dbReference type="OrthoDB" id="1069523at2759"/>
<keyword evidence="6" id="KW-0503">Monooxygenase</keyword>
<dbReference type="GO" id="GO:0010436">
    <property type="term" value="F:carotenoid dioxygenase activity"/>
    <property type="evidence" value="ECO:0007669"/>
    <property type="project" value="TreeGrafter"/>
</dbReference>
<feature type="binding site" evidence="5">
    <location>
        <position position="223"/>
    </location>
    <ligand>
        <name>Fe cation</name>
        <dbReference type="ChEBI" id="CHEBI:24875"/>
        <note>catalytic</note>
    </ligand>
</feature>
<feature type="binding site" evidence="5">
    <location>
        <position position="488"/>
    </location>
    <ligand>
        <name>Fe cation</name>
        <dbReference type="ChEBI" id="CHEBI:24875"/>
        <note>catalytic</note>
    </ligand>
</feature>
<dbReference type="EMBL" id="ML994661">
    <property type="protein sequence ID" value="KAF2179970.1"/>
    <property type="molecule type" value="Genomic_DNA"/>
</dbReference>
<keyword evidence="4 5" id="KW-0408">Iron</keyword>
<keyword evidence="2 5" id="KW-0479">Metal-binding</keyword>